<dbReference type="AlphaFoldDB" id="A0AA88GHN2"/>
<dbReference type="PROSITE" id="PS00640">
    <property type="entry name" value="THIOL_PROTEASE_ASN"/>
    <property type="match status" value="1"/>
</dbReference>
<comment type="caution">
    <text evidence="6">The sequence shown here is derived from an EMBL/GenBank/DDBJ whole genome shotgun (WGS) entry which is preliminary data.</text>
</comment>
<organism evidence="6 7">
    <name type="scientific">Naegleria lovaniensis</name>
    <name type="common">Amoeba</name>
    <dbReference type="NCBI Taxonomy" id="51637"/>
    <lineage>
        <taxon>Eukaryota</taxon>
        <taxon>Discoba</taxon>
        <taxon>Heterolobosea</taxon>
        <taxon>Tetramitia</taxon>
        <taxon>Eutetramitia</taxon>
        <taxon>Vahlkampfiidae</taxon>
        <taxon>Naegleria</taxon>
    </lineage>
</organism>
<dbReference type="GeneID" id="68102475"/>
<dbReference type="Pfam" id="PF00112">
    <property type="entry name" value="Peptidase_C1"/>
    <property type="match status" value="1"/>
</dbReference>
<evidence type="ECO:0000256" key="3">
    <source>
        <dbReference type="ARBA" id="ARBA00060028"/>
    </source>
</evidence>
<dbReference type="FunFam" id="3.90.70.10:FF:000096">
    <property type="entry name" value="Cathepsin B-like cysteine protease"/>
    <property type="match status" value="1"/>
</dbReference>
<accession>A0AA88GHN2</accession>
<keyword evidence="2" id="KW-1015">Disulfide bond</keyword>
<name>A0AA88GHN2_NAELO</name>
<evidence type="ECO:0000313" key="7">
    <source>
        <dbReference type="Proteomes" id="UP000816034"/>
    </source>
</evidence>
<dbReference type="RefSeq" id="XP_044544572.1">
    <property type="nucleotide sequence ID" value="XM_044685520.1"/>
</dbReference>
<dbReference type="InterPro" id="IPR025661">
    <property type="entry name" value="Pept_asp_AS"/>
</dbReference>
<proteinExistence type="inferred from homology"/>
<dbReference type="PROSITE" id="PS00139">
    <property type="entry name" value="THIOL_PROTEASE_CYS"/>
    <property type="match status" value="1"/>
</dbReference>
<dbReference type="InterPro" id="IPR038765">
    <property type="entry name" value="Papain-like_cys_pep_sf"/>
</dbReference>
<feature type="domain" description="Peptidase C1A papain C-terminal" evidence="5">
    <location>
        <begin position="94"/>
        <end position="315"/>
    </location>
</feature>
<evidence type="ECO:0000256" key="1">
    <source>
        <dbReference type="ARBA" id="ARBA00008455"/>
    </source>
</evidence>
<evidence type="ECO:0000313" key="6">
    <source>
        <dbReference type="EMBL" id="KAG2375398.1"/>
    </source>
</evidence>
<dbReference type="PANTHER" id="PTHR12411">
    <property type="entry name" value="CYSTEINE PROTEASE FAMILY C1-RELATED"/>
    <property type="match status" value="1"/>
</dbReference>
<comment type="function">
    <text evidence="3">Thiol protease which is required for parasite excystation and invasion of the proximal small intestine of the human host.</text>
</comment>
<dbReference type="PROSITE" id="PS00639">
    <property type="entry name" value="THIOL_PROTEASE_HIS"/>
    <property type="match status" value="1"/>
</dbReference>
<dbReference type="InterPro" id="IPR025660">
    <property type="entry name" value="Pept_his_AS"/>
</dbReference>
<dbReference type="InterPro" id="IPR000169">
    <property type="entry name" value="Pept_cys_AS"/>
</dbReference>
<comment type="similarity">
    <text evidence="1">Belongs to the peptidase C1 family.</text>
</comment>
<evidence type="ECO:0000256" key="2">
    <source>
        <dbReference type="ARBA" id="ARBA00023157"/>
    </source>
</evidence>
<keyword evidence="7" id="KW-1185">Reference proteome</keyword>
<feature type="chain" id="PRO_5041643250" description="Peptidase C1A papain C-terminal domain-containing protein" evidence="4">
    <location>
        <begin position="22"/>
        <end position="316"/>
    </location>
</feature>
<dbReference type="CDD" id="cd02620">
    <property type="entry name" value="Peptidase_C1A_CathepsinB"/>
    <property type="match status" value="1"/>
</dbReference>
<protein>
    <recommendedName>
        <fullName evidence="5">Peptidase C1A papain C-terminal domain-containing protein</fullName>
    </recommendedName>
</protein>
<dbReference type="PRINTS" id="PR00705">
    <property type="entry name" value="PAPAIN"/>
</dbReference>
<gene>
    <name evidence="6" type="ORF">C9374_010021</name>
</gene>
<dbReference type="SUPFAM" id="SSF54001">
    <property type="entry name" value="Cysteine proteinases"/>
    <property type="match status" value="1"/>
</dbReference>
<feature type="signal peptide" evidence="4">
    <location>
        <begin position="1"/>
        <end position="21"/>
    </location>
</feature>
<evidence type="ECO:0000259" key="5">
    <source>
        <dbReference type="SMART" id="SM00645"/>
    </source>
</evidence>
<evidence type="ECO:0000256" key="4">
    <source>
        <dbReference type="SAM" id="SignalP"/>
    </source>
</evidence>
<dbReference type="InterPro" id="IPR013128">
    <property type="entry name" value="Peptidase_C1A"/>
</dbReference>
<dbReference type="SMART" id="SM00645">
    <property type="entry name" value="Pept_C1"/>
    <property type="match status" value="1"/>
</dbReference>
<dbReference type="InterPro" id="IPR000668">
    <property type="entry name" value="Peptidase_C1A_C"/>
</dbReference>
<dbReference type="GO" id="GO:0006508">
    <property type="term" value="P:proteolysis"/>
    <property type="evidence" value="ECO:0007669"/>
    <property type="project" value="InterPro"/>
</dbReference>
<reference evidence="6 7" key="1">
    <citation type="journal article" date="2018" name="BMC Genomics">
        <title>The genome of Naegleria lovaniensis, the basis for a comparative approach to unravel pathogenicity factors of the human pathogenic amoeba N. fowleri.</title>
        <authorList>
            <person name="Liechti N."/>
            <person name="Schurch N."/>
            <person name="Bruggmann R."/>
            <person name="Wittwer M."/>
        </authorList>
    </citation>
    <scope>NUCLEOTIDE SEQUENCE [LARGE SCALE GENOMIC DNA]</scope>
    <source>
        <strain evidence="6 7">ATCC 30569</strain>
    </source>
</reference>
<keyword evidence="4" id="KW-0732">Signal</keyword>
<dbReference type="Gene3D" id="3.90.70.10">
    <property type="entry name" value="Cysteine proteinases"/>
    <property type="match status" value="1"/>
</dbReference>
<sequence>MFKRILLATLLIVSVAVIVTGLDPTRPVNDPVLIKLINNSPKVFWKATHYPQFENMSVEDFRKRLGAVLIQPGTDDMITERHKQSTPTTYTAAAPASFDSRAKWPKCIHEIRDQEQCGSCWAFSASEVLSDRLCIATDGKTDLVLSPQYMVSCDTRNYGCDGGYLSLAWNFLVKTGIPSDSCVPYTSGNGKSNGKCPSKCSKGQDITLYKAKSSKKVVGVANAENELVEYGPIQTGFTVYRDFMSYKSGVYHHVSGESLGGHAVKIVGYGVDSVSNKKYWIVANSWGTGWGMNGYFWILKGTDECGFESEMYTGYA</sequence>
<dbReference type="GO" id="GO:0008234">
    <property type="term" value="F:cysteine-type peptidase activity"/>
    <property type="evidence" value="ECO:0007669"/>
    <property type="project" value="InterPro"/>
</dbReference>
<dbReference type="EMBL" id="PYSW02000039">
    <property type="protein sequence ID" value="KAG2375398.1"/>
    <property type="molecule type" value="Genomic_DNA"/>
</dbReference>
<dbReference type="Proteomes" id="UP000816034">
    <property type="component" value="Unassembled WGS sequence"/>
</dbReference>